<dbReference type="Proteomes" id="UP000609879">
    <property type="component" value="Unassembled WGS sequence"/>
</dbReference>
<protein>
    <submittedName>
        <fullName evidence="1">Uncharacterized protein</fullName>
    </submittedName>
</protein>
<evidence type="ECO:0000313" key="1">
    <source>
        <dbReference type="EMBL" id="GID77715.1"/>
    </source>
</evidence>
<reference evidence="1 2" key="1">
    <citation type="submission" date="2021-01" db="EMBL/GenBank/DDBJ databases">
        <title>Whole genome shotgun sequence of Actinoplanes deccanensis NBRC 13994.</title>
        <authorList>
            <person name="Komaki H."/>
            <person name="Tamura T."/>
        </authorList>
    </citation>
    <scope>NUCLEOTIDE SEQUENCE [LARGE SCALE GENOMIC DNA]</scope>
    <source>
        <strain evidence="1 2">NBRC 13994</strain>
    </source>
</reference>
<dbReference type="EMBL" id="BOMI01000126">
    <property type="protein sequence ID" value="GID77715.1"/>
    <property type="molecule type" value="Genomic_DNA"/>
</dbReference>
<gene>
    <name evidence="1" type="ORF">Ade02nite_63560</name>
</gene>
<proteinExistence type="predicted"/>
<keyword evidence="2" id="KW-1185">Reference proteome</keyword>
<evidence type="ECO:0000313" key="2">
    <source>
        <dbReference type="Proteomes" id="UP000609879"/>
    </source>
</evidence>
<accession>A0ABQ3YD54</accession>
<sequence length="161" mass="17507">MPANGRWSRRAPWASIGDVNEYDAGQLAAGFRSMTMLTALVGRGGRPAAVRPTIELRAAEKQYGWLPVTINNDERGVAVVTNLRLLLGAREIPLWAITAIRPGDAVWSVALEIIGCEEPLVLSGPWVPWMSVVICAELYGTAWPPAYAPVQENSRENLVTA</sequence>
<organism evidence="1 2">
    <name type="scientific">Paractinoplanes deccanensis</name>
    <dbReference type="NCBI Taxonomy" id="113561"/>
    <lineage>
        <taxon>Bacteria</taxon>
        <taxon>Bacillati</taxon>
        <taxon>Actinomycetota</taxon>
        <taxon>Actinomycetes</taxon>
        <taxon>Micromonosporales</taxon>
        <taxon>Micromonosporaceae</taxon>
        <taxon>Paractinoplanes</taxon>
    </lineage>
</organism>
<comment type="caution">
    <text evidence="1">The sequence shown here is derived from an EMBL/GenBank/DDBJ whole genome shotgun (WGS) entry which is preliminary data.</text>
</comment>
<name>A0ABQ3YD54_9ACTN</name>